<dbReference type="PANTHER" id="PTHR38588">
    <property type="entry name" value="BLL0334 PROTEIN"/>
    <property type="match status" value="1"/>
</dbReference>
<dbReference type="Pfam" id="PF06240">
    <property type="entry name" value="COXG"/>
    <property type="match status" value="1"/>
</dbReference>
<dbReference type="AlphaFoldDB" id="A0A2P7AR55"/>
<reference evidence="2" key="1">
    <citation type="submission" date="2017-11" db="EMBL/GenBank/DDBJ databases">
        <authorList>
            <person name="Kuznetsova I."/>
            <person name="Sazanova A."/>
            <person name="Chirak E."/>
            <person name="Safronova V."/>
            <person name="Willems A."/>
        </authorList>
    </citation>
    <scope>NUCLEOTIDE SEQUENCE [LARGE SCALE GENOMIC DNA]</scope>
    <source>
        <strain evidence="2">PEPV15</strain>
    </source>
</reference>
<evidence type="ECO:0000313" key="2">
    <source>
        <dbReference type="Proteomes" id="UP000241158"/>
    </source>
</evidence>
<keyword evidence="2" id="KW-1185">Reference proteome</keyword>
<dbReference type="Gene3D" id="3.30.530.20">
    <property type="match status" value="1"/>
</dbReference>
<dbReference type="InterPro" id="IPR023393">
    <property type="entry name" value="START-like_dom_sf"/>
</dbReference>
<evidence type="ECO:0000313" key="1">
    <source>
        <dbReference type="EMBL" id="PSH56623.1"/>
    </source>
</evidence>
<dbReference type="InterPro" id="IPR010419">
    <property type="entry name" value="CO_DH_gsu"/>
</dbReference>
<dbReference type="Proteomes" id="UP000241158">
    <property type="component" value="Unassembled WGS sequence"/>
</dbReference>
<gene>
    <name evidence="1" type="ORF">CU100_14720</name>
</gene>
<protein>
    <submittedName>
        <fullName evidence="1">Carbon monoxide dehydrogenase</fullName>
    </submittedName>
</protein>
<dbReference type="CDD" id="cd05018">
    <property type="entry name" value="CoxG"/>
    <property type="match status" value="1"/>
</dbReference>
<dbReference type="OrthoDB" id="9787428at2"/>
<organism evidence="1 2">
    <name type="scientific">Phyllobacterium endophyticum</name>
    <dbReference type="NCBI Taxonomy" id="1149773"/>
    <lineage>
        <taxon>Bacteria</taxon>
        <taxon>Pseudomonadati</taxon>
        <taxon>Pseudomonadota</taxon>
        <taxon>Alphaproteobacteria</taxon>
        <taxon>Hyphomicrobiales</taxon>
        <taxon>Phyllobacteriaceae</taxon>
        <taxon>Phyllobacterium</taxon>
    </lineage>
</organism>
<name>A0A2P7AR55_9HYPH</name>
<dbReference type="EMBL" id="PGGN01000003">
    <property type="protein sequence ID" value="PSH56623.1"/>
    <property type="molecule type" value="Genomic_DNA"/>
</dbReference>
<dbReference type="PANTHER" id="PTHR38588:SF1">
    <property type="entry name" value="BLL0334 PROTEIN"/>
    <property type="match status" value="1"/>
</dbReference>
<dbReference type="SUPFAM" id="SSF55961">
    <property type="entry name" value="Bet v1-like"/>
    <property type="match status" value="1"/>
</dbReference>
<accession>A0A2P7AR55</accession>
<sequence>MDLKGEYRIAAPREDVWALINDPQALRECIPGCNSLEGSLEDGFTARVTTKIGPVKATFEGEVTLSNVIAPESYTIFGAGKGGIAGFAKGGADVNLADVNGETVLTYVAKAQVGGKLAQLGSRLIDSTAKKLADEFFASLAARAAPADPTAVAIETPAERPKARWFSR</sequence>
<comment type="caution">
    <text evidence="1">The sequence shown here is derived from an EMBL/GenBank/DDBJ whole genome shotgun (WGS) entry which is preliminary data.</text>
</comment>
<proteinExistence type="predicted"/>
<dbReference type="RefSeq" id="WP_106717371.1">
    <property type="nucleotide sequence ID" value="NZ_JACHXT010000003.1"/>
</dbReference>